<comment type="caution">
    <text evidence="1">The sequence shown here is derived from an EMBL/GenBank/DDBJ whole genome shotgun (WGS) entry which is preliminary data.</text>
</comment>
<organism evidence="1">
    <name type="scientific">marine sediment metagenome</name>
    <dbReference type="NCBI Taxonomy" id="412755"/>
    <lineage>
        <taxon>unclassified sequences</taxon>
        <taxon>metagenomes</taxon>
        <taxon>ecological metagenomes</taxon>
    </lineage>
</organism>
<reference evidence="1" key="1">
    <citation type="journal article" date="2015" name="Nature">
        <title>Complex archaea that bridge the gap between prokaryotes and eukaryotes.</title>
        <authorList>
            <person name="Spang A."/>
            <person name="Saw J.H."/>
            <person name="Jorgensen S.L."/>
            <person name="Zaremba-Niedzwiedzka K."/>
            <person name="Martijn J."/>
            <person name="Lind A.E."/>
            <person name="van Eijk R."/>
            <person name="Schleper C."/>
            <person name="Guy L."/>
            <person name="Ettema T.J."/>
        </authorList>
    </citation>
    <scope>NUCLEOTIDE SEQUENCE</scope>
</reference>
<proteinExistence type="predicted"/>
<sequence>MTSDGNHDTLQPVDEWDTAMLLCLLRQELDLCDAFIPTLRISATEIALIRQSIVNEMTQLEVTLNAEQCSSIRRH</sequence>
<protein>
    <submittedName>
        <fullName evidence="1">Uncharacterized protein</fullName>
    </submittedName>
</protein>
<accession>A0A0F9CNY6</accession>
<dbReference type="AlphaFoldDB" id="A0A0F9CNY6"/>
<evidence type="ECO:0000313" key="1">
    <source>
        <dbReference type="EMBL" id="KKL50869.1"/>
    </source>
</evidence>
<gene>
    <name evidence="1" type="ORF">LCGC14_2301200</name>
</gene>
<dbReference type="EMBL" id="LAZR01032444">
    <property type="protein sequence ID" value="KKL50869.1"/>
    <property type="molecule type" value="Genomic_DNA"/>
</dbReference>
<name>A0A0F9CNY6_9ZZZZ</name>